<keyword evidence="4" id="KW-1185">Reference proteome</keyword>
<dbReference type="GO" id="GO:0008476">
    <property type="term" value="F:protein-tyrosine sulfotransferase activity"/>
    <property type="evidence" value="ECO:0007669"/>
    <property type="project" value="InterPro"/>
</dbReference>
<dbReference type="RefSeq" id="WP_055681640.1">
    <property type="nucleotide sequence ID" value="NZ_CXPG01000012.1"/>
</dbReference>
<sequence length="699" mass="73803">MNSSDTPLSQARRALEAERSKEARDLLGPLLEARPGMVEAWLLLARARAALGEDDAAREAFGRCATLAPKEPVVWLERALFEGARGQGGQVVREARRAGVAQALATMVQAAASGKGARATGAGAATRADLAALSQGGNLRAVEARAVPLLRARPGAAVWGLLAQARLAAGRTGPAAEAFRQGLRLEPYAVDLRLGLVRALQAQGDVLPALVEARQAARMAPLLPAAQLIHGRLSLQAGLADRAAAIAAEVLARRPTDDAALALAAEAAMQAGRAEEALAHARARKPDAPAAAAMLAKALADAGRAEEALAVHDAHLARTPDDSATLTARGQLRQSTGDAAGAEADLRAAIAADPRNGTAYRALAYGVRLAADDPAVGAMQAALAGDLPAFDRRMIDYALGRALQRDDPDAAAAHLAKANASMLRSYPHDPRPIRAQWERIATRDWPLLRAATETSGATAAPIFVTGLPRSGTTLVEAILSSHPEVAAGGELAVLRHTARPLRDLLAGGAVPDEAALRRAGEAYDAAARRKAGECTLRLTDKSIQSFLEIGLIRAILPRARVVVVTRDPRDTGLSIWRNHFHDGTHRYAASQEGIADRIGLFHDAIAFWRQETPGAFHEIAYEALLDAPEEQARALLAACGLDWDARVLSFHERAGRVETLSFAQVRQPLYRSSRGGWQAAREEIAELIAGLEARGLVEG</sequence>
<evidence type="ECO:0000256" key="2">
    <source>
        <dbReference type="PROSITE-ProRule" id="PRU00339"/>
    </source>
</evidence>
<dbReference type="InterPro" id="IPR019734">
    <property type="entry name" value="TPR_rpt"/>
</dbReference>
<dbReference type="SUPFAM" id="SSF48452">
    <property type="entry name" value="TPR-like"/>
    <property type="match status" value="2"/>
</dbReference>
<dbReference type="PANTHER" id="PTHR12788">
    <property type="entry name" value="PROTEIN-TYROSINE SULFOTRANSFERASE 2"/>
    <property type="match status" value="1"/>
</dbReference>
<dbReference type="STRING" id="282197.SAMN04488517_10432"/>
<evidence type="ECO:0000256" key="1">
    <source>
        <dbReference type="ARBA" id="ARBA00022679"/>
    </source>
</evidence>
<proteinExistence type="predicted"/>
<dbReference type="Proteomes" id="UP000048908">
    <property type="component" value="Unassembled WGS sequence"/>
</dbReference>
<reference evidence="3 4" key="1">
    <citation type="submission" date="2015-07" db="EMBL/GenBank/DDBJ databases">
        <authorList>
            <person name="Noorani M."/>
        </authorList>
    </citation>
    <scope>NUCLEOTIDE SEQUENCE [LARGE SCALE GENOMIC DNA]</scope>
    <source>
        <strain evidence="3 4">CECT 5088</strain>
    </source>
</reference>
<keyword evidence="3" id="KW-0449">Lipoprotein</keyword>
<dbReference type="PANTHER" id="PTHR12788:SF10">
    <property type="entry name" value="PROTEIN-TYROSINE SULFOTRANSFERASE"/>
    <property type="match status" value="1"/>
</dbReference>
<dbReference type="EMBL" id="CXPG01000012">
    <property type="protein sequence ID" value="CTQ32198.1"/>
    <property type="molecule type" value="Genomic_DNA"/>
</dbReference>
<keyword evidence="1" id="KW-0808">Transferase</keyword>
<dbReference type="Pfam" id="PF14559">
    <property type="entry name" value="TPR_19"/>
    <property type="match status" value="1"/>
</dbReference>
<feature type="repeat" description="TPR" evidence="2">
    <location>
        <begin position="38"/>
        <end position="71"/>
    </location>
</feature>
<dbReference type="SUPFAM" id="SSF52540">
    <property type="entry name" value="P-loop containing nucleoside triphosphate hydrolases"/>
    <property type="match status" value="1"/>
</dbReference>
<gene>
    <name evidence="3" type="ORF">JAN5088_00961</name>
</gene>
<accession>A0A0M6XMN6</accession>
<keyword evidence="2" id="KW-0802">TPR repeat</keyword>
<evidence type="ECO:0000313" key="4">
    <source>
        <dbReference type="Proteomes" id="UP000048908"/>
    </source>
</evidence>
<dbReference type="InterPro" id="IPR011990">
    <property type="entry name" value="TPR-like_helical_dom_sf"/>
</dbReference>
<evidence type="ECO:0000313" key="3">
    <source>
        <dbReference type="EMBL" id="CTQ32198.1"/>
    </source>
</evidence>
<name>A0A0M6XMN6_9RHOB</name>
<dbReference type="Pfam" id="PF13469">
    <property type="entry name" value="Sulfotransfer_3"/>
    <property type="match status" value="1"/>
</dbReference>
<protein>
    <submittedName>
        <fullName evidence="3">Putative PEP-CTERM system TPR-repeat lipoprotein</fullName>
    </submittedName>
</protein>
<dbReference type="PROSITE" id="PS50005">
    <property type="entry name" value="TPR"/>
    <property type="match status" value="2"/>
</dbReference>
<dbReference type="OrthoDB" id="9800698at2"/>
<dbReference type="SMART" id="SM00028">
    <property type="entry name" value="TPR"/>
    <property type="match status" value="4"/>
</dbReference>
<organism evidence="3 4">
    <name type="scientific">Jannaschia rubra</name>
    <dbReference type="NCBI Taxonomy" id="282197"/>
    <lineage>
        <taxon>Bacteria</taxon>
        <taxon>Pseudomonadati</taxon>
        <taxon>Pseudomonadota</taxon>
        <taxon>Alphaproteobacteria</taxon>
        <taxon>Rhodobacterales</taxon>
        <taxon>Roseobacteraceae</taxon>
        <taxon>Jannaschia</taxon>
    </lineage>
</organism>
<dbReference type="Gene3D" id="3.40.50.300">
    <property type="entry name" value="P-loop containing nucleotide triphosphate hydrolases"/>
    <property type="match status" value="1"/>
</dbReference>
<dbReference type="AlphaFoldDB" id="A0A0M6XMN6"/>
<dbReference type="InterPro" id="IPR026634">
    <property type="entry name" value="TPST-like"/>
</dbReference>
<dbReference type="InterPro" id="IPR027417">
    <property type="entry name" value="P-loop_NTPase"/>
</dbReference>
<dbReference type="Gene3D" id="1.25.40.10">
    <property type="entry name" value="Tetratricopeptide repeat domain"/>
    <property type="match status" value="2"/>
</dbReference>
<feature type="repeat" description="TPR" evidence="2">
    <location>
        <begin position="156"/>
        <end position="189"/>
    </location>
</feature>